<gene>
    <name evidence="3" type="primary">Vigan.01G247900</name>
    <name evidence="3" type="ORF">VIGAN_01247900</name>
</gene>
<protein>
    <recommendedName>
        <fullName evidence="2">J domain-containing protein</fullName>
    </recommendedName>
</protein>
<evidence type="ECO:0000256" key="1">
    <source>
        <dbReference type="SAM" id="MobiDB-lite"/>
    </source>
</evidence>
<accession>A0A0S3R2M2</accession>
<feature type="domain" description="J" evidence="2">
    <location>
        <begin position="112"/>
        <end position="179"/>
    </location>
</feature>
<organism evidence="3 4">
    <name type="scientific">Vigna angularis var. angularis</name>
    <dbReference type="NCBI Taxonomy" id="157739"/>
    <lineage>
        <taxon>Eukaryota</taxon>
        <taxon>Viridiplantae</taxon>
        <taxon>Streptophyta</taxon>
        <taxon>Embryophyta</taxon>
        <taxon>Tracheophyta</taxon>
        <taxon>Spermatophyta</taxon>
        <taxon>Magnoliopsida</taxon>
        <taxon>eudicotyledons</taxon>
        <taxon>Gunneridae</taxon>
        <taxon>Pentapetalae</taxon>
        <taxon>rosids</taxon>
        <taxon>fabids</taxon>
        <taxon>Fabales</taxon>
        <taxon>Fabaceae</taxon>
        <taxon>Papilionoideae</taxon>
        <taxon>50 kb inversion clade</taxon>
        <taxon>NPAAA clade</taxon>
        <taxon>indigoferoid/millettioid clade</taxon>
        <taxon>Phaseoleae</taxon>
        <taxon>Vigna</taxon>
    </lineage>
</organism>
<dbReference type="PANTHER" id="PTHR45496">
    <property type="entry name" value="CHAPERONE DNAJ-DOMAIN SUPERFAMILY PROTEIN"/>
    <property type="match status" value="1"/>
</dbReference>
<dbReference type="PANTHER" id="PTHR45496:SF9">
    <property type="entry name" value="CHAPERONE DNAJ-DOMAIN PROTEIN"/>
    <property type="match status" value="1"/>
</dbReference>
<dbReference type="CDD" id="cd06257">
    <property type="entry name" value="DnaJ"/>
    <property type="match status" value="1"/>
</dbReference>
<dbReference type="InterPro" id="IPR001623">
    <property type="entry name" value="DnaJ_domain"/>
</dbReference>
<dbReference type="Proteomes" id="UP000291084">
    <property type="component" value="Chromosome 1"/>
</dbReference>
<name>A0A0S3R2M2_PHAAN</name>
<dbReference type="InterPro" id="IPR036869">
    <property type="entry name" value="J_dom_sf"/>
</dbReference>
<dbReference type="Pfam" id="PF00226">
    <property type="entry name" value="DnaJ"/>
    <property type="match status" value="1"/>
</dbReference>
<evidence type="ECO:0000259" key="2">
    <source>
        <dbReference type="PROSITE" id="PS50076"/>
    </source>
</evidence>
<feature type="compositionally biased region" description="Polar residues" evidence="1">
    <location>
        <begin position="44"/>
        <end position="54"/>
    </location>
</feature>
<dbReference type="SMART" id="SM00271">
    <property type="entry name" value="DnaJ"/>
    <property type="match status" value="1"/>
</dbReference>
<dbReference type="PROSITE" id="PS50076">
    <property type="entry name" value="DNAJ_2"/>
    <property type="match status" value="1"/>
</dbReference>
<dbReference type="SUPFAM" id="SSF46565">
    <property type="entry name" value="Chaperone J-domain"/>
    <property type="match status" value="1"/>
</dbReference>
<dbReference type="InterPro" id="IPR053052">
    <property type="entry name" value="Imprinting_Balance_Reg"/>
</dbReference>
<proteinExistence type="predicted"/>
<keyword evidence="4" id="KW-1185">Reference proteome</keyword>
<dbReference type="EMBL" id="AP015034">
    <property type="protein sequence ID" value="BAT74737.1"/>
    <property type="molecule type" value="Genomic_DNA"/>
</dbReference>
<reference evidence="3 4" key="1">
    <citation type="journal article" date="2015" name="Sci. Rep.">
        <title>The power of single molecule real-time sequencing technology in the de novo assembly of a eukaryotic genome.</title>
        <authorList>
            <person name="Sakai H."/>
            <person name="Naito K."/>
            <person name="Ogiso-Tanaka E."/>
            <person name="Takahashi Y."/>
            <person name="Iseki K."/>
            <person name="Muto C."/>
            <person name="Satou K."/>
            <person name="Teruya K."/>
            <person name="Shiroma A."/>
            <person name="Shimoji M."/>
            <person name="Hirano T."/>
            <person name="Itoh T."/>
            <person name="Kaga A."/>
            <person name="Tomooka N."/>
        </authorList>
    </citation>
    <scope>NUCLEOTIDE SEQUENCE [LARGE SCALE GENOMIC DNA]</scope>
    <source>
        <strain evidence="4">cv. Shumari</strain>
    </source>
</reference>
<evidence type="ECO:0000313" key="4">
    <source>
        <dbReference type="Proteomes" id="UP000291084"/>
    </source>
</evidence>
<feature type="region of interest" description="Disordered" evidence="1">
    <location>
        <begin position="34"/>
        <end position="54"/>
    </location>
</feature>
<evidence type="ECO:0000313" key="3">
    <source>
        <dbReference type="EMBL" id="BAT74737.1"/>
    </source>
</evidence>
<sequence length="299" mass="34481">MNLAEGEYKRRSLVTRFSLPLSCRCGGVRLSKDRMEEKKDTDNDGTSEGTTSDTLSMFRPALSLLKRRSFIACRDFTRKIVRSDSNASLQIDQILAVADVLAAAERRHDPLDWYSILRLSPGDVAADRDFVRQQFKILVRLLDPNKNKFPFAEEALMRVREAWCVLSDPTLKASFDRKVKDEASSFWTMCPYCWYLHEYQRYYEDCSLRCANCQKTFHGTEVKPPPPESVVAGKEEYYCYHVSFPLRYPVGDRRSFVDEENGMRKRLRVKTVANRTRTKGVVHVLADSDSDGEEKDEGK</sequence>
<dbReference type="Gene3D" id="1.10.287.110">
    <property type="entry name" value="DnaJ domain"/>
    <property type="match status" value="1"/>
</dbReference>
<dbReference type="AlphaFoldDB" id="A0A0S3R2M2"/>
<dbReference type="OrthoDB" id="977640at2759"/>